<dbReference type="Gene3D" id="3.40.50.300">
    <property type="entry name" value="P-loop containing nucleotide triphosphate hydrolases"/>
    <property type="match status" value="1"/>
</dbReference>
<evidence type="ECO:0000256" key="1">
    <source>
        <dbReference type="ARBA" id="ARBA00001946"/>
    </source>
</evidence>
<dbReference type="HAMAP" id="MF_00185">
    <property type="entry name" value="IPP_trans"/>
    <property type="match status" value="1"/>
</dbReference>
<dbReference type="Proteomes" id="UP000052012">
    <property type="component" value="Unassembled WGS sequence"/>
</dbReference>
<dbReference type="PANTHER" id="PTHR11088:SF60">
    <property type="entry name" value="TRNA DIMETHYLALLYLTRANSFERASE"/>
    <property type="match status" value="1"/>
</dbReference>
<evidence type="ECO:0000256" key="7">
    <source>
        <dbReference type="ARBA" id="ARBA00022840"/>
    </source>
</evidence>
<keyword evidence="6 10" id="KW-0547">Nucleotide-binding</keyword>
<evidence type="ECO:0000256" key="9">
    <source>
        <dbReference type="ARBA" id="ARBA00049563"/>
    </source>
</evidence>
<evidence type="ECO:0000313" key="15">
    <source>
        <dbReference type="Proteomes" id="UP000052012"/>
    </source>
</evidence>
<organism evidence="14 15">
    <name type="scientific">Apilactobacillus ozensis DSM 23829 = JCM 17196</name>
    <dbReference type="NCBI Taxonomy" id="1423781"/>
    <lineage>
        <taxon>Bacteria</taxon>
        <taxon>Bacillati</taxon>
        <taxon>Bacillota</taxon>
        <taxon>Bacilli</taxon>
        <taxon>Lactobacillales</taxon>
        <taxon>Lactobacillaceae</taxon>
        <taxon>Apilactobacillus</taxon>
    </lineage>
</organism>
<dbReference type="PANTHER" id="PTHR11088">
    <property type="entry name" value="TRNA DIMETHYLALLYLTRANSFERASE"/>
    <property type="match status" value="1"/>
</dbReference>
<dbReference type="SUPFAM" id="SSF52540">
    <property type="entry name" value="P-loop containing nucleoside triphosphate hydrolases"/>
    <property type="match status" value="2"/>
</dbReference>
<dbReference type="GO" id="GO:0006400">
    <property type="term" value="P:tRNA modification"/>
    <property type="evidence" value="ECO:0007669"/>
    <property type="project" value="TreeGrafter"/>
</dbReference>
<dbReference type="EC" id="2.5.1.75" evidence="10"/>
<gene>
    <name evidence="10" type="primary">miaA</name>
    <name evidence="14" type="ORF">FD06_GL000206</name>
</gene>
<keyword evidence="8 10" id="KW-0460">Magnesium</keyword>
<evidence type="ECO:0000256" key="13">
    <source>
        <dbReference type="RuleBase" id="RU003785"/>
    </source>
</evidence>
<feature type="region of interest" description="Interaction with substrate tRNA" evidence="10">
    <location>
        <begin position="34"/>
        <end position="37"/>
    </location>
</feature>
<comment type="caution">
    <text evidence="10">Lacks conserved residue(s) required for the propagation of feature annotation.</text>
</comment>
<dbReference type="InterPro" id="IPR018022">
    <property type="entry name" value="IPT"/>
</dbReference>
<accession>A0A0R2ALL6</accession>
<evidence type="ECO:0000256" key="6">
    <source>
        <dbReference type="ARBA" id="ARBA00022741"/>
    </source>
</evidence>
<sequence>MKKLLLIVGPTAVGKTELSIKLAKKFNGEIISGDSMQIYKGLDVGTAKISKSEMQGVKHHLIDIKNINERYTVSDFVSDAKKCIDDITKRHKLPIIVGGTGFYLQSLLSDFHFGGDEYNNDNLRNDYHHYALEYGQHELWKKLYNLDPASAKKIPEQNERRVIRALEVFDKTGKKFSEQNDDYNKNEYDYFSICLNTERNLLYNRINRRVLLMIKNNLEEEARWLYEQGGNNIPAGKGIGYREFYPYFDNDVTLDEVIENIQKDSRHYAKRQLTWFRNKMDVTWYDIIKNHNNIYNIENDVNKWINYKK</sequence>
<evidence type="ECO:0000256" key="2">
    <source>
        <dbReference type="ARBA" id="ARBA00003213"/>
    </source>
</evidence>
<keyword evidence="7 10" id="KW-0067">ATP-binding</keyword>
<comment type="similarity">
    <text evidence="3 10 13">Belongs to the IPP transferase family.</text>
</comment>
<protein>
    <recommendedName>
        <fullName evidence="10">tRNA dimethylallyltransferase</fullName>
        <ecNumber evidence="10">2.5.1.75</ecNumber>
    </recommendedName>
    <alternativeName>
        <fullName evidence="10">Dimethylallyl diphosphate:tRNA dimethylallyltransferase</fullName>
        <shortName evidence="10">DMAPP:tRNA dimethylallyltransferase</shortName>
        <shortName evidence="10">DMATase</shortName>
    </alternativeName>
    <alternativeName>
        <fullName evidence="10">Isopentenyl-diphosphate:tRNA isopentenyltransferase</fullName>
        <shortName evidence="10">IPP transferase</shortName>
        <shortName evidence="10">IPPT</shortName>
        <shortName evidence="10">IPTase</shortName>
    </alternativeName>
</protein>
<comment type="cofactor">
    <cofactor evidence="1 10">
        <name>Mg(2+)</name>
        <dbReference type="ChEBI" id="CHEBI:18420"/>
    </cofactor>
</comment>
<comment type="function">
    <text evidence="2 10 12">Catalyzes the transfer of a dimethylallyl group onto the adenine at position 37 in tRNAs that read codons beginning with uridine, leading to the formation of N6-(dimethylallyl)adenosine (i(6)A).</text>
</comment>
<dbReference type="NCBIfam" id="TIGR00174">
    <property type="entry name" value="miaA"/>
    <property type="match status" value="1"/>
</dbReference>
<dbReference type="PATRIC" id="fig|1423781.4.peg.208"/>
<reference evidence="14 15" key="1">
    <citation type="journal article" date="2015" name="Genome Announc.">
        <title>Expanding the biotechnology potential of lactobacilli through comparative genomics of 213 strains and associated genera.</title>
        <authorList>
            <person name="Sun Z."/>
            <person name="Harris H.M."/>
            <person name="McCann A."/>
            <person name="Guo C."/>
            <person name="Argimon S."/>
            <person name="Zhang W."/>
            <person name="Yang X."/>
            <person name="Jeffery I.B."/>
            <person name="Cooney J.C."/>
            <person name="Kagawa T.F."/>
            <person name="Liu W."/>
            <person name="Song Y."/>
            <person name="Salvetti E."/>
            <person name="Wrobel A."/>
            <person name="Rasinkangas P."/>
            <person name="Parkhill J."/>
            <person name="Rea M.C."/>
            <person name="O'Sullivan O."/>
            <person name="Ritari J."/>
            <person name="Douillard F.P."/>
            <person name="Paul Ross R."/>
            <person name="Yang R."/>
            <person name="Briner A.E."/>
            <person name="Felis G.E."/>
            <person name="de Vos W.M."/>
            <person name="Barrangou R."/>
            <person name="Klaenhammer T.R."/>
            <person name="Caufield P.W."/>
            <person name="Cui Y."/>
            <person name="Zhang H."/>
            <person name="O'Toole P.W."/>
        </authorList>
    </citation>
    <scope>NUCLEOTIDE SEQUENCE [LARGE SCALE GENOMIC DNA]</scope>
    <source>
        <strain evidence="14 15">DSM 23829</strain>
    </source>
</reference>
<evidence type="ECO:0000256" key="8">
    <source>
        <dbReference type="ARBA" id="ARBA00022842"/>
    </source>
</evidence>
<feature type="binding site" evidence="10">
    <location>
        <begin position="11"/>
        <end position="16"/>
    </location>
    <ligand>
        <name>substrate</name>
    </ligand>
</feature>
<dbReference type="InterPro" id="IPR039657">
    <property type="entry name" value="Dimethylallyltransferase"/>
</dbReference>
<comment type="caution">
    <text evidence="14">The sequence shown here is derived from an EMBL/GenBank/DDBJ whole genome shotgun (WGS) entry which is preliminary data.</text>
</comment>
<dbReference type="AlphaFoldDB" id="A0A0R2ALL6"/>
<name>A0A0R2ALL6_9LACO</name>
<dbReference type="OrthoDB" id="9776390at2"/>
<dbReference type="RefSeq" id="WP_056966419.1">
    <property type="nucleotide sequence ID" value="NZ_AYYQ01000031.1"/>
</dbReference>
<evidence type="ECO:0000256" key="10">
    <source>
        <dbReference type="HAMAP-Rule" id="MF_00185"/>
    </source>
</evidence>
<dbReference type="GO" id="GO:0005524">
    <property type="term" value="F:ATP binding"/>
    <property type="evidence" value="ECO:0007669"/>
    <property type="project" value="UniProtKB-UniRule"/>
</dbReference>
<feature type="site" description="Interaction with substrate tRNA" evidence="10">
    <location>
        <position position="100"/>
    </location>
</feature>
<feature type="binding site" evidence="10">
    <location>
        <begin position="9"/>
        <end position="16"/>
    </location>
    <ligand>
        <name>ATP</name>
        <dbReference type="ChEBI" id="CHEBI:30616"/>
    </ligand>
</feature>
<dbReference type="Gene3D" id="1.10.20.140">
    <property type="match status" value="1"/>
</dbReference>
<evidence type="ECO:0000256" key="4">
    <source>
        <dbReference type="ARBA" id="ARBA00022679"/>
    </source>
</evidence>
<keyword evidence="5 10" id="KW-0819">tRNA processing</keyword>
<comment type="subunit">
    <text evidence="10">Monomer.</text>
</comment>
<dbReference type="GO" id="GO:0052381">
    <property type="term" value="F:tRNA dimethylallyltransferase activity"/>
    <property type="evidence" value="ECO:0007669"/>
    <property type="project" value="UniProtKB-UniRule"/>
</dbReference>
<comment type="catalytic activity">
    <reaction evidence="9 10 11">
        <text>adenosine(37) in tRNA + dimethylallyl diphosphate = N(6)-dimethylallyladenosine(37) in tRNA + diphosphate</text>
        <dbReference type="Rhea" id="RHEA:26482"/>
        <dbReference type="Rhea" id="RHEA-COMP:10162"/>
        <dbReference type="Rhea" id="RHEA-COMP:10375"/>
        <dbReference type="ChEBI" id="CHEBI:33019"/>
        <dbReference type="ChEBI" id="CHEBI:57623"/>
        <dbReference type="ChEBI" id="CHEBI:74411"/>
        <dbReference type="ChEBI" id="CHEBI:74415"/>
        <dbReference type="EC" id="2.5.1.75"/>
    </reaction>
</comment>
<dbReference type="Pfam" id="PF01715">
    <property type="entry name" value="IPPT"/>
    <property type="match status" value="1"/>
</dbReference>
<evidence type="ECO:0000256" key="5">
    <source>
        <dbReference type="ARBA" id="ARBA00022694"/>
    </source>
</evidence>
<keyword evidence="4 10" id="KW-0808">Transferase</keyword>
<dbReference type="EMBL" id="AYYQ01000031">
    <property type="protein sequence ID" value="KRM68088.1"/>
    <property type="molecule type" value="Genomic_DNA"/>
</dbReference>
<feature type="site" description="Interaction with substrate tRNA" evidence="10">
    <location>
        <position position="124"/>
    </location>
</feature>
<keyword evidence="15" id="KW-1185">Reference proteome</keyword>
<evidence type="ECO:0000313" key="14">
    <source>
        <dbReference type="EMBL" id="KRM68088.1"/>
    </source>
</evidence>
<evidence type="ECO:0000256" key="12">
    <source>
        <dbReference type="RuleBase" id="RU003784"/>
    </source>
</evidence>
<evidence type="ECO:0000256" key="11">
    <source>
        <dbReference type="RuleBase" id="RU003783"/>
    </source>
</evidence>
<evidence type="ECO:0000256" key="3">
    <source>
        <dbReference type="ARBA" id="ARBA00005842"/>
    </source>
</evidence>
<dbReference type="InterPro" id="IPR027417">
    <property type="entry name" value="P-loop_NTPase"/>
</dbReference>
<dbReference type="STRING" id="1423781.FD06_GL000206"/>
<proteinExistence type="inferred from homology"/>